<sequence>MAMESSSDLGNAPFSFDFRRTLQFKALDLRTSSQSPPLTTLQVPSLAMNTFKESKVTLLNELAITQSSATLLLQEVLLLSLSEQAPGTSHERSRSHRARRIYPTLPCDLIRIRQRGLDAIADNRSPCITTPAVVATTPASTEVASSTVVESSTPAVSVGSESIPTTVTAFVEKELGWAPHLNYERPRGGSETKWEVISLSGVADSEMDEEEDMAGSRWCGYGGGTNTPAPDVTDHGQQS</sequence>
<proteinExistence type="predicted"/>
<gene>
    <name evidence="2" type="ORF">PAC_16207</name>
</gene>
<evidence type="ECO:0000256" key="1">
    <source>
        <dbReference type="SAM" id="MobiDB-lite"/>
    </source>
</evidence>
<dbReference type="EMBL" id="FJOG01000036">
    <property type="protein sequence ID" value="CZR66306.1"/>
    <property type="molecule type" value="Genomic_DNA"/>
</dbReference>
<organism evidence="2 3">
    <name type="scientific">Phialocephala subalpina</name>
    <dbReference type="NCBI Taxonomy" id="576137"/>
    <lineage>
        <taxon>Eukaryota</taxon>
        <taxon>Fungi</taxon>
        <taxon>Dikarya</taxon>
        <taxon>Ascomycota</taxon>
        <taxon>Pezizomycotina</taxon>
        <taxon>Leotiomycetes</taxon>
        <taxon>Helotiales</taxon>
        <taxon>Mollisiaceae</taxon>
        <taxon>Phialocephala</taxon>
        <taxon>Phialocephala fortinii species complex</taxon>
    </lineage>
</organism>
<dbReference type="AlphaFoldDB" id="A0A1L7XN03"/>
<keyword evidence="3" id="KW-1185">Reference proteome</keyword>
<name>A0A1L7XN03_9HELO</name>
<protein>
    <submittedName>
        <fullName evidence="2">Uncharacterized protein</fullName>
    </submittedName>
</protein>
<dbReference type="Proteomes" id="UP000184330">
    <property type="component" value="Unassembled WGS sequence"/>
</dbReference>
<accession>A0A1L7XN03</accession>
<reference evidence="2 3" key="1">
    <citation type="submission" date="2016-03" db="EMBL/GenBank/DDBJ databases">
        <authorList>
            <person name="Ploux O."/>
        </authorList>
    </citation>
    <scope>NUCLEOTIDE SEQUENCE [LARGE SCALE GENOMIC DNA]</scope>
    <source>
        <strain evidence="2 3">UAMH 11012</strain>
    </source>
</reference>
<feature type="region of interest" description="Disordered" evidence="1">
    <location>
        <begin position="203"/>
        <end position="239"/>
    </location>
</feature>
<evidence type="ECO:0000313" key="3">
    <source>
        <dbReference type="Proteomes" id="UP000184330"/>
    </source>
</evidence>
<evidence type="ECO:0000313" key="2">
    <source>
        <dbReference type="EMBL" id="CZR66306.1"/>
    </source>
</evidence>